<dbReference type="EC" id="2.7.1.33" evidence="1"/>
<proteinExistence type="predicted"/>
<name>A0A645HN57_9ZZZZ</name>
<organism evidence="1">
    <name type="scientific">bioreactor metagenome</name>
    <dbReference type="NCBI Taxonomy" id="1076179"/>
    <lineage>
        <taxon>unclassified sequences</taxon>
        <taxon>metagenomes</taxon>
        <taxon>ecological metagenomes</taxon>
    </lineage>
</organism>
<reference evidence="1" key="1">
    <citation type="submission" date="2019-08" db="EMBL/GenBank/DDBJ databases">
        <authorList>
            <person name="Kucharzyk K."/>
            <person name="Murdoch R.W."/>
            <person name="Higgins S."/>
            <person name="Loffler F."/>
        </authorList>
    </citation>
    <scope>NUCLEOTIDE SEQUENCE</scope>
</reference>
<evidence type="ECO:0000313" key="1">
    <source>
        <dbReference type="EMBL" id="MPN40485.1"/>
    </source>
</evidence>
<protein>
    <submittedName>
        <fullName evidence="1">Type III pantothenate kinase</fullName>
        <ecNumber evidence="1">2.7.1.33</ecNumber>
    </submittedName>
</protein>
<dbReference type="Gene3D" id="3.30.420.40">
    <property type="match status" value="1"/>
</dbReference>
<comment type="caution">
    <text evidence="1">The sequence shown here is derived from an EMBL/GenBank/DDBJ whole genome shotgun (WGS) entry which is preliminary data.</text>
</comment>
<dbReference type="AlphaFoldDB" id="A0A645HN57"/>
<keyword evidence="1" id="KW-0808">Transferase</keyword>
<keyword evidence="1" id="KW-0418">Kinase</keyword>
<accession>A0A645HN57</accession>
<gene>
    <name evidence="1" type="primary">coaX_43</name>
    <name evidence="1" type="ORF">SDC9_188023</name>
</gene>
<sequence>MFGYCGLVKELIARAEDEIGCRLKVIATGGLSATIAPLIGRIDVVAPLHTLDGLRLMVPPLS</sequence>
<dbReference type="SUPFAM" id="SSF53067">
    <property type="entry name" value="Actin-like ATPase domain"/>
    <property type="match status" value="1"/>
</dbReference>
<dbReference type="EMBL" id="VSSQ01096917">
    <property type="protein sequence ID" value="MPN40485.1"/>
    <property type="molecule type" value="Genomic_DNA"/>
</dbReference>
<dbReference type="GO" id="GO:0004594">
    <property type="term" value="F:pantothenate kinase activity"/>
    <property type="evidence" value="ECO:0007669"/>
    <property type="project" value="UniProtKB-EC"/>
</dbReference>
<dbReference type="InterPro" id="IPR043129">
    <property type="entry name" value="ATPase_NBD"/>
</dbReference>